<dbReference type="Pfam" id="PF09732">
    <property type="entry name" value="CactinC_cactus"/>
    <property type="match status" value="1"/>
</dbReference>
<feature type="domain" description="Splicing factor cactin central" evidence="4">
    <location>
        <begin position="30"/>
        <end position="194"/>
    </location>
</feature>
<dbReference type="InterPro" id="IPR019134">
    <property type="entry name" value="Cactin_C"/>
</dbReference>
<dbReference type="EMBL" id="JAPFFF010000005">
    <property type="protein sequence ID" value="KAK8889429.1"/>
    <property type="molecule type" value="Genomic_DNA"/>
</dbReference>
<dbReference type="Pfam" id="PF10312">
    <property type="entry name" value="Cactin_mid"/>
    <property type="match status" value="1"/>
</dbReference>
<reference evidence="5 6" key="1">
    <citation type="submission" date="2024-04" db="EMBL/GenBank/DDBJ databases">
        <title>Tritrichomonas musculus Genome.</title>
        <authorList>
            <person name="Alves-Ferreira E."/>
            <person name="Grigg M."/>
            <person name="Lorenzi H."/>
            <person name="Galac M."/>
        </authorList>
    </citation>
    <scope>NUCLEOTIDE SEQUENCE [LARGE SCALE GENOMIC DNA]</scope>
    <source>
        <strain evidence="5 6">EAF2021</strain>
    </source>
</reference>
<dbReference type="Proteomes" id="UP001470230">
    <property type="component" value="Unassembled WGS sequence"/>
</dbReference>
<proteinExistence type="inferred from homology"/>
<name>A0ABR2KED5_9EUKA</name>
<comment type="caution">
    <text evidence="5">The sequence shown here is derived from an EMBL/GenBank/DDBJ whole genome shotgun (WGS) entry which is preliminary data.</text>
</comment>
<dbReference type="InterPro" id="IPR018816">
    <property type="entry name" value="Cactin_central"/>
</dbReference>
<keyword evidence="6" id="KW-1185">Reference proteome</keyword>
<accession>A0ABR2KED5</accession>
<evidence type="ECO:0000256" key="2">
    <source>
        <dbReference type="ARBA" id="ARBA00034534"/>
    </source>
</evidence>
<evidence type="ECO:0000259" key="4">
    <source>
        <dbReference type="Pfam" id="PF10312"/>
    </source>
</evidence>
<evidence type="ECO:0000256" key="1">
    <source>
        <dbReference type="ARBA" id="ARBA00006895"/>
    </source>
</evidence>
<feature type="domain" description="Splicing factor Cactin C-terminal" evidence="3">
    <location>
        <begin position="315"/>
        <end position="443"/>
    </location>
</feature>
<comment type="similarity">
    <text evidence="1">Belongs to the CACTIN family.</text>
</comment>
<gene>
    <name evidence="5" type="ORF">M9Y10_034176</name>
</gene>
<organism evidence="5 6">
    <name type="scientific">Tritrichomonas musculus</name>
    <dbReference type="NCBI Taxonomy" id="1915356"/>
    <lineage>
        <taxon>Eukaryota</taxon>
        <taxon>Metamonada</taxon>
        <taxon>Parabasalia</taxon>
        <taxon>Tritrichomonadida</taxon>
        <taxon>Tritrichomonadidae</taxon>
        <taxon>Tritrichomonas</taxon>
    </lineage>
</organism>
<protein>
    <recommendedName>
        <fullName evidence="2">Splicing factor Cactin</fullName>
    </recommendedName>
</protein>
<dbReference type="SMART" id="SM01050">
    <property type="entry name" value="CactinC_cactus"/>
    <property type="match status" value="1"/>
</dbReference>
<evidence type="ECO:0000313" key="5">
    <source>
        <dbReference type="EMBL" id="KAK8889429.1"/>
    </source>
</evidence>
<evidence type="ECO:0000313" key="6">
    <source>
        <dbReference type="Proteomes" id="UP001470230"/>
    </source>
</evidence>
<sequence length="453" mass="53578">MSFGLNQQRINININLSNTSELGLDDSNQGQEEFERQRIIKGTLQRLKENRPSLFDLFYINTGALCPNYLPSICASYVLLDPEAFSKYTGIKNPKTITDQDISAVKDICQYFESTDKYWEYLIIILDDKIAQEPDVDMITPFNSDIVKFVDEVSVDELEQYITRIETQLLKNDLEEYQEFYKQLIRRLRFILATSWHDRYHNALLKKITKELPARNLVQVKDDTSKLGENNTTDILANFYTKNQRKYRTKVLQQEDGIHKFNKACKDFFDMRGKIQFENARKRLIPNNQIEGLQYWGDDEEDFHDLVPLHYRTTENMMLPDYEGVVYKGYDWNEYNRIRYNLNHRPPKTIRGYYWKIFYPRLKNTNISPKYRIDASLLKNTNEPVPDTSYKYTCIVFEAGPPYLAIAFRIVDKEFDIYRTNGIVSEFVNGIFTFQIAFKASLYFKGHSVEELY</sequence>
<dbReference type="PANTHER" id="PTHR21737">
    <property type="entry name" value="POLYGLUTAMINE BINDING PROTEIN 1/MARVEL MEMBRANE-ASSOCIATING DOMAIN CONTAINING 3"/>
    <property type="match status" value="1"/>
</dbReference>
<dbReference type="PANTHER" id="PTHR21737:SF4">
    <property type="entry name" value="SPLICING FACTOR CACTIN"/>
    <property type="match status" value="1"/>
</dbReference>
<evidence type="ECO:0000259" key="3">
    <source>
        <dbReference type="Pfam" id="PF09732"/>
    </source>
</evidence>